<dbReference type="RefSeq" id="WP_075049777.1">
    <property type="nucleotide sequence ID" value="NZ_CP006867.1"/>
</dbReference>
<reference evidence="2 3" key="1">
    <citation type="submission" date="2013-11" db="EMBL/GenBank/DDBJ databases">
        <title>Comparative genomics of Ignicoccus.</title>
        <authorList>
            <person name="Podar M."/>
        </authorList>
    </citation>
    <scope>NUCLEOTIDE SEQUENCE [LARGE SCALE GENOMIC DNA]</scope>
    <source>
        <strain evidence="2 3">DSM 13165</strain>
    </source>
</reference>
<sequence length="717" mass="82189">MMKLKGRIRVKLSRLRAPEELAKLTITLAIVVSIIVALAIVYVNLTDIAIVMVNGDVILKGKVSSNEVLYAYVIRESARPLISYIDPSLPLIKYPLIALDDEATVIDAIPLVTCETYTRLIKNEVIATYMCNGKSFMKVVSPQLSTISLIGGNVTSISLEFFPNHLLSYDFDSTTLRMKALLPFLNMSYTLSLKLKGCSIMNVKATPWSKLIIYTQPTANSCKIELRNLSLCFEGITEYMEKSCQPSPLFVRFLAYSMNGLMNVIAIIIMPLIAVITWRKIRNELRTPRGFFVFVILMSFMGSITALHWDAIMSYYFAKYSFDPISLYKWTYSNQLMAKVKLPSHYPMFAGYTYITPWIAILLFPLSFIQSLFNPTGFLYTLTPDALTLGMYSLWTFKLNHLIYYFTLGLWFGIFLYATYLIAKRIFEEEKVLMFMYSPFTVLITFYWKMFEPMLLLFLVLVIYMVSKSKKHYLISGFFGGIVTTKVYGTIYLLPFIKYISKRKLVLALLGILISYIPSLIIVKSLGLDKFIFITLYYQSHREIAAVNYFPLILGEPIKIITSFGNLAMVIEIFLFVLVFALFLKYGRIRSIRDHLIWSIAMIVPYMIFNKIVSPQNYLFMLFSLYVLGLTELANLLSITLTLYVISVFPTVFYFALSGMTYLGKYYFYAKGSVFSVIAYLFEAFVRPIAWSFLVAMIIVINGIALMRVLEEALTEK</sequence>
<evidence type="ECO:0000313" key="2">
    <source>
        <dbReference type="EMBL" id="ALU12465.1"/>
    </source>
</evidence>
<feature type="transmembrane region" description="Helical" evidence="1">
    <location>
        <begin position="666"/>
        <end position="682"/>
    </location>
</feature>
<dbReference type="EMBL" id="CP006867">
    <property type="protein sequence ID" value="ALU12465.1"/>
    <property type="molecule type" value="Genomic_DNA"/>
</dbReference>
<feature type="transmembrane region" description="Helical" evidence="1">
    <location>
        <begin position="472"/>
        <end position="493"/>
    </location>
</feature>
<feature type="transmembrane region" description="Helical" evidence="1">
    <location>
        <begin position="633"/>
        <end position="657"/>
    </location>
</feature>
<dbReference type="KEGG" id="iis:EYM_04100"/>
<feature type="transmembrane region" description="Helical" evidence="1">
    <location>
        <begin position="596"/>
        <end position="613"/>
    </location>
</feature>
<feature type="transmembrane region" description="Helical" evidence="1">
    <location>
        <begin position="403"/>
        <end position="423"/>
    </location>
</feature>
<dbReference type="AlphaFoldDB" id="A0A0U2WND6"/>
<dbReference type="GeneID" id="30680213"/>
<proteinExistence type="predicted"/>
<feature type="transmembrane region" description="Helical" evidence="1">
    <location>
        <begin position="378"/>
        <end position="397"/>
    </location>
</feature>
<dbReference type="STRING" id="940295.EYM_04100"/>
<name>A0A0U2WND6_9CREN</name>
<organism evidence="2 3">
    <name type="scientific">Ignicoccus islandicus DSM 13165</name>
    <dbReference type="NCBI Taxonomy" id="940295"/>
    <lineage>
        <taxon>Archaea</taxon>
        <taxon>Thermoproteota</taxon>
        <taxon>Thermoprotei</taxon>
        <taxon>Desulfurococcales</taxon>
        <taxon>Desulfurococcaceae</taxon>
        <taxon>Ignicoccus</taxon>
    </lineage>
</organism>
<evidence type="ECO:0000256" key="1">
    <source>
        <dbReference type="SAM" id="Phobius"/>
    </source>
</evidence>
<evidence type="ECO:0000313" key="3">
    <source>
        <dbReference type="Proteomes" id="UP000060778"/>
    </source>
</evidence>
<feature type="transmembrane region" description="Helical" evidence="1">
    <location>
        <begin position="505"/>
        <end position="523"/>
    </location>
</feature>
<protein>
    <submittedName>
        <fullName evidence="2">Uncharacterized protein</fullName>
    </submittedName>
</protein>
<feature type="transmembrane region" description="Helical" evidence="1">
    <location>
        <begin position="21"/>
        <end position="43"/>
    </location>
</feature>
<feature type="transmembrane region" description="Helical" evidence="1">
    <location>
        <begin position="435"/>
        <end position="466"/>
    </location>
</feature>
<feature type="transmembrane region" description="Helical" evidence="1">
    <location>
        <begin position="290"/>
        <end position="309"/>
    </location>
</feature>
<keyword evidence="1" id="KW-0812">Transmembrane</keyword>
<feature type="transmembrane region" description="Helical" evidence="1">
    <location>
        <begin position="560"/>
        <end position="584"/>
    </location>
</feature>
<feature type="transmembrane region" description="Helical" evidence="1">
    <location>
        <begin position="253"/>
        <end position="278"/>
    </location>
</feature>
<dbReference type="Proteomes" id="UP000060778">
    <property type="component" value="Chromosome"/>
</dbReference>
<keyword evidence="1" id="KW-1133">Transmembrane helix</keyword>
<accession>A0A0U2WND6</accession>
<feature type="transmembrane region" description="Helical" evidence="1">
    <location>
        <begin position="346"/>
        <end position="366"/>
    </location>
</feature>
<keyword evidence="1" id="KW-0472">Membrane</keyword>
<gene>
    <name evidence="2" type="ORF">EYM_04100</name>
</gene>
<keyword evidence="3" id="KW-1185">Reference proteome</keyword>
<feature type="transmembrane region" description="Helical" evidence="1">
    <location>
        <begin position="688"/>
        <end position="710"/>
    </location>
</feature>